<evidence type="ECO:0000313" key="3">
    <source>
        <dbReference type="Proteomes" id="UP000307461"/>
    </source>
</evidence>
<accession>A0A482MTN7</accession>
<evidence type="ECO:0000313" key="2">
    <source>
        <dbReference type="EMBL" id="QBQ76643.1"/>
    </source>
</evidence>
<feature type="transmembrane region" description="Helical" evidence="1">
    <location>
        <begin position="48"/>
        <end position="66"/>
    </location>
</feature>
<proteinExistence type="predicted"/>
<organism evidence="2 3">
    <name type="scientific">Escherichia phage PTXU04</name>
    <dbReference type="NCBI Taxonomy" id="2508206"/>
    <lineage>
        <taxon>Viruses</taxon>
        <taxon>Duplodnaviria</taxon>
        <taxon>Heunggongvirae</taxon>
        <taxon>Uroviricota</taxon>
        <taxon>Caudoviricetes</taxon>
        <taxon>Xuquatrovirus</taxon>
        <taxon>Xuquatrovirus PTXU04</taxon>
    </lineage>
</organism>
<keyword evidence="3" id="KW-1185">Reference proteome</keyword>
<feature type="transmembrane region" description="Helical" evidence="1">
    <location>
        <begin position="12"/>
        <end position="36"/>
    </location>
</feature>
<keyword evidence="1" id="KW-0812">Transmembrane</keyword>
<reference evidence="2 3" key="1">
    <citation type="submission" date="2019-01" db="EMBL/GenBank/DDBJ databases">
        <title>Still something new to discover - new insights into E. coli phage diversity and taxonomy.</title>
        <authorList>
            <person name="Korf I.H.E."/>
            <person name="Adriaennsens E."/>
            <person name="Dreiseikelmann B."/>
            <person name="Kropinski A."/>
            <person name="Nimtz M."/>
            <person name="Meier-Kolthoff J.P."/>
            <person name="Rohde M."/>
            <person name="van Raaij M."/>
            <person name="Wittmann J."/>
        </authorList>
    </citation>
    <scope>NUCLEOTIDE SEQUENCE [LARGE SCALE GENOMIC DNA]</scope>
</reference>
<dbReference type="EMBL" id="MK373772">
    <property type="protein sequence ID" value="QBQ76643.1"/>
    <property type="molecule type" value="Genomic_DNA"/>
</dbReference>
<sequence>MDKSKALHDAGITIGIAVTTVLTTVPDAALVVWQTAPHLFQAVVPEEYLPVVSGVITLLVAISRVIKAKKAKAEKNG</sequence>
<keyword evidence="1" id="KW-1133">Transmembrane helix</keyword>
<dbReference type="Proteomes" id="UP000307461">
    <property type="component" value="Segment"/>
</dbReference>
<dbReference type="Pfam" id="PF25612">
    <property type="entry name" value="DUF7940"/>
    <property type="match status" value="1"/>
</dbReference>
<protein>
    <submittedName>
        <fullName evidence="2">Putative holin</fullName>
    </submittedName>
</protein>
<keyword evidence="1" id="KW-0472">Membrane</keyword>
<evidence type="ECO:0000256" key="1">
    <source>
        <dbReference type="SAM" id="Phobius"/>
    </source>
</evidence>
<name>A0A482MTN7_9CAUD</name>
<gene>
    <name evidence="2" type="ORF">PTXU04_00029</name>
</gene>
<dbReference type="InterPro" id="IPR057700">
    <property type="entry name" value="DUF7940"/>
</dbReference>